<protein>
    <recommendedName>
        <fullName evidence="4">EXPERA domain-containing protein</fullName>
    </recommendedName>
</protein>
<dbReference type="OrthoDB" id="60858at2759"/>
<dbReference type="AlphaFoldDB" id="A0A8H6SQX8"/>
<proteinExistence type="predicted"/>
<evidence type="ECO:0000256" key="1">
    <source>
        <dbReference type="SAM" id="Phobius"/>
    </source>
</evidence>
<gene>
    <name evidence="2" type="ORF">MIND_00614500</name>
</gene>
<feature type="transmembrane region" description="Helical" evidence="1">
    <location>
        <begin position="6"/>
        <end position="29"/>
    </location>
</feature>
<dbReference type="PANTHER" id="PTHR37919">
    <property type="entry name" value="PROTEIN CBG05606"/>
    <property type="match status" value="1"/>
</dbReference>
<name>A0A8H6SQX8_9AGAR</name>
<dbReference type="RefSeq" id="XP_037220818.1">
    <property type="nucleotide sequence ID" value="XM_037362897.1"/>
</dbReference>
<keyword evidence="1" id="KW-1133">Transmembrane helix</keyword>
<organism evidence="2 3">
    <name type="scientific">Mycena indigotica</name>
    <dbReference type="NCBI Taxonomy" id="2126181"/>
    <lineage>
        <taxon>Eukaryota</taxon>
        <taxon>Fungi</taxon>
        <taxon>Dikarya</taxon>
        <taxon>Basidiomycota</taxon>
        <taxon>Agaricomycotina</taxon>
        <taxon>Agaricomycetes</taxon>
        <taxon>Agaricomycetidae</taxon>
        <taxon>Agaricales</taxon>
        <taxon>Marasmiineae</taxon>
        <taxon>Mycenaceae</taxon>
        <taxon>Mycena</taxon>
    </lineage>
</organism>
<sequence>MTLKTHMWVSLWFVLTTPIILLDVSYCFLRQGRTEGGDLAWFFLPYQSYQHIDRLYGKPWFDRGDGFPNAQSLLNIFETTLNLLYVYAAHIAAWPPAPLLGVASATMTLSKTLLYWAQEYFCDWCAVGHNSVSDIIMYWVSTNVWWVIVPALIIWNLGKDIAADLHFAAKLVANQAKMK</sequence>
<comment type="caution">
    <text evidence="2">The sequence shown here is derived from an EMBL/GenBank/DDBJ whole genome shotgun (WGS) entry which is preliminary data.</text>
</comment>
<keyword evidence="3" id="KW-1185">Reference proteome</keyword>
<evidence type="ECO:0000313" key="3">
    <source>
        <dbReference type="Proteomes" id="UP000636479"/>
    </source>
</evidence>
<reference evidence="2" key="1">
    <citation type="submission" date="2020-05" db="EMBL/GenBank/DDBJ databases">
        <title>Mycena genomes resolve the evolution of fungal bioluminescence.</title>
        <authorList>
            <person name="Tsai I.J."/>
        </authorList>
    </citation>
    <scope>NUCLEOTIDE SEQUENCE</scope>
    <source>
        <strain evidence="2">171206Taipei</strain>
    </source>
</reference>
<evidence type="ECO:0000313" key="2">
    <source>
        <dbReference type="EMBL" id="KAF7303846.1"/>
    </source>
</evidence>
<keyword evidence="1" id="KW-0472">Membrane</keyword>
<dbReference type="Proteomes" id="UP000636479">
    <property type="component" value="Unassembled WGS sequence"/>
</dbReference>
<dbReference type="GeneID" id="59345413"/>
<accession>A0A8H6SQX8</accession>
<dbReference type="PANTHER" id="PTHR37919:SF2">
    <property type="entry name" value="EXPERA DOMAIN-CONTAINING PROTEIN"/>
    <property type="match status" value="1"/>
</dbReference>
<evidence type="ECO:0008006" key="4">
    <source>
        <dbReference type="Google" id="ProtNLM"/>
    </source>
</evidence>
<keyword evidence="1" id="KW-0812">Transmembrane</keyword>
<dbReference type="EMBL" id="JACAZF010000005">
    <property type="protein sequence ID" value="KAF7303846.1"/>
    <property type="molecule type" value="Genomic_DNA"/>
</dbReference>